<comment type="subcellular location">
    <subcellularLocation>
        <location evidence="1">Nucleus</location>
    </subcellularLocation>
</comment>
<dbReference type="SUPFAM" id="SSF47113">
    <property type="entry name" value="Histone-fold"/>
    <property type="match status" value="1"/>
</dbReference>
<sequence>MAQSFTSISADGRQSLAGTADGFDSEGEEEEIDQLDSGLDDEEEIEDEDEGEEMEPEVEEYESASAIKGRRKLGVRVPGHTLLPQDKLDNILQAEGAGQHMSKEAVFMLSIATEEFVKKLAEAGYQKTITENRQHVQFRDMANITQEQSKFKFLEDTIPKPISIVQAMALRAAKERELLEDDPAISAAAPSSPPFMPHVPSTSNSISTTKPKPKRKYKRRRRVWTAEVSRQQRPVAQGQRWAHGEHTHQHHEYEGEQRANQEPVGKGTRSGGGKRSRRAPQRDLSSREWAECK</sequence>
<dbReference type="GO" id="GO:0006261">
    <property type="term" value="P:DNA-templated DNA replication"/>
    <property type="evidence" value="ECO:0007669"/>
    <property type="project" value="TreeGrafter"/>
</dbReference>
<reference evidence="5 6" key="1">
    <citation type="submission" date="2016-10" db="EMBL/GenBank/DDBJ databases">
        <title>Genome sequence of the basidiomycete white-rot fungus Trametes pubescens.</title>
        <authorList>
            <person name="Makela M.R."/>
            <person name="Granchi Z."/>
            <person name="Peng M."/>
            <person name="De Vries R.P."/>
            <person name="Grigoriev I."/>
            <person name="Riley R."/>
            <person name="Hilden K."/>
        </authorList>
    </citation>
    <scope>NUCLEOTIDE SEQUENCE [LARGE SCALE GENOMIC DNA]</scope>
    <source>
        <strain evidence="5 6">FBCC735</strain>
    </source>
</reference>
<evidence type="ECO:0000256" key="1">
    <source>
        <dbReference type="ARBA" id="ARBA00004123"/>
    </source>
</evidence>
<evidence type="ECO:0000259" key="4">
    <source>
        <dbReference type="Pfam" id="PF00808"/>
    </source>
</evidence>
<name>A0A1M2W604_TRAPU</name>
<dbReference type="InterPro" id="IPR003958">
    <property type="entry name" value="CBFA_NFYB_domain"/>
</dbReference>
<dbReference type="InterPro" id="IPR050568">
    <property type="entry name" value="Transcr_DNA_Rep_Reg"/>
</dbReference>
<feature type="compositionally biased region" description="Basic residues" evidence="3">
    <location>
        <begin position="211"/>
        <end position="223"/>
    </location>
</feature>
<feature type="region of interest" description="Disordered" evidence="3">
    <location>
        <begin position="1"/>
        <end position="66"/>
    </location>
</feature>
<evidence type="ECO:0000313" key="6">
    <source>
        <dbReference type="Proteomes" id="UP000184267"/>
    </source>
</evidence>
<dbReference type="Proteomes" id="UP000184267">
    <property type="component" value="Unassembled WGS sequence"/>
</dbReference>
<protein>
    <recommendedName>
        <fullName evidence="4">Transcription factor CBF/NF-Y/archaeal histone domain-containing protein</fullName>
    </recommendedName>
</protein>
<dbReference type="Pfam" id="PF00808">
    <property type="entry name" value="CBFD_NFYB_HMF"/>
    <property type="match status" value="1"/>
</dbReference>
<evidence type="ECO:0000313" key="5">
    <source>
        <dbReference type="EMBL" id="OJT15277.1"/>
    </source>
</evidence>
<feature type="domain" description="Transcription factor CBF/NF-Y/archaeal histone" evidence="4">
    <location>
        <begin position="82"/>
        <end position="141"/>
    </location>
</feature>
<gene>
    <name evidence="5" type="ORF">TRAPUB_8199</name>
</gene>
<keyword evidence="2" id="KW-0539">Nucleus</keyword>
<dbReference type="GO" id="GO:0046982">
    <property type="term" value="F:protein heterodimerization activity"/>
    <property type="evidence" value="ECO:0007669"/>
    <property type="project" value="InterPro"/>
</dbReference>
<proteinExistence type="predicted"/>
<dbReference type="OrthoDB" id="636685at2759"/>
<feature type="compositionally biased region" description="Acidic residues" evidence="3">
    <location>
        <begin position="23"/>
        <end position="62"/>
    </location>
</feature>
<feature type="compositionally biased region" description="Basic and acidic residues" evidence="3">
    <location>
        <begin position="280"/>
        <end position="293"/>
    </location>
</feature>
<dbReference type="GO" id="GO:0008623">
    <property type="term" value="C:CHRAC"/>
    <property type="evidence" value="ECO:0007669"/>
    <property type="project" value="TreeGrafter"/>
</dbReference>
<accession>A0A1M2W604</accession>
<dbReference type="AlphaFoldDB" id="A0A1M2W604"/>
<dbReference type="PANTHER" id="PTHR10252:SF54">
    <property type="entry name" value="CHROMATIN ACCESSIBILITY COMPLEX PROTEIN 1"/>
    <property type="match status" value="1"/>
</dbReference>
<comment type="caution">
    <text evidence="5">The sequence shown here is derived from an EMBL/GenBank/DDBJ whole genome shotgun (WGS) entry which is preliminary data.</text>
</comment>
<dbReference type="PANTHER" id="PTHR10252">
    <property type="entry name" value="HISTONE-LIKE TRANSCRIPTION FACTOR CCAAT-RELATED"/>
    <property type="match status" value="1"/>
</dbReference>
<dbReference type="Gene3D" id="1.10.20.10">
    <property type="entry name" value="Histone, subunit A"/>
    <property type="match status" value="1"/>
</dbReference>
<dbReference type="EMBL" id="MNAD01000187">
    <property type="protein sequence ID" value="OJT15277.1"/>
    <property type="molecule type" value="Genomic_DNA"/>
</dbReference>
<evidence type="ECO:0000256" key="3">
    <source>
        <dbReference type="SAM" id="MobiDB-lite"/>
    </source>
</evidence>
<evidence type="ECO:0000256" key="2">
    <source>
        <dbReference type="ARBA" id="ARBA00023242"/>
    </source>
</evidence>
<dbReference type="STRING" id="154538.A0A1M2W604"/>
<feature type="region of interest" description="Disordered" evidence="3">
    <location>
        <begin position="185"/>
        <end position="293"/>
    </location>
</feature>
<keyword evidence="6" id="KW-1185">Reference proteome</keyword>
<feature type="compositionally biased region" description="Polar residues" evidence="3">
    <location>
        <begin position="200"/>
        <end position="209"/>
    </location>
</feature>
<organism evidence="5 6">
    <name type="scientific">Trametes pubescens</name>
    <name type="common">White-rot fungus</name>
    <dbReference type="NCBI Taxonomy" id="154538"/>
    <lineage>
        <taxon>Eukaryota</taxon>
        <taxon>Fungi</taxon>
        <taxon>Dikarya</taxon>
        <taxon>Basidiomycota</taxon>
        <taxon>Agaricomycotina</taxon>
        <taxon>Agaricomycetes</taxon>
        <taxon>Polyporales</taxon>
        <taxon>Polyporaceae</taxon>
        <taxon>Trametes</taxon>
    </lineage>
</organism>
<feature type="compositionally biased region" description="Basic and acidic residues" evidence="3">
    <location>
        <begin position="242"/>
        <end position="259"/>
    </location>
</feature>
<dbReference type="InterPro" id="IPR009072">
    <property type="entry name" value="Histone-fold"/>
</dbReference>